<dbReference type="GO" id="GO:0043190">
    <property type="term" value="C:ATP-binding cassette (ABC) transporter complex"/>
    <property type="evidence" value="ECO:0007669"/>
    <property type="project" value="InterPro"/>
</dbReference>
<dbReference type="STRING" id="1122949.GCA_000378725_01429"/>
<evidence type="ECO:0000256" key="4">
    <source>
        <dbReference type="ARBA" id="ARBA00022989"/>
    </source>
</evidence>
<feature type="transmembrane region" description="Helical" evidence="7">
    <location>
        <begin position="218"/>
        <end position="239"/>
    </location>
</feature>
<dbReference type="GO" id="GO:0055085">
    <property type="term" value="P:transmembrane transport"/>
    <property type="evidence" value="ECO:0007669"/>
    <property type="project" value="InterPro"/>
</dbReference>
<feature type="transmembrane region" description="Helical" evidence="7">
    <location>
        <begin position="53"/>
        <end position="79"/>
    </location>
</feature>
<gene>
    <name evidence="8" type="primary">znuB_2</name>
    <name evidence="8" type="ORF">NCTC13149_01531</name>
</gene>
<dbReference type="InterPro" id="IPR001626">
    <property type="entry name" value="ABC_TroCD"/>
</dbReference>
<evidence type="ECO:0000256" key="3">
    <source>
        <dbReference type="ARBA" id="ARBA00022692"/>
    </source>
</evidence>
<organism evidence="8 9">
    <name type="scientific">Peptoniphilus lacrimalis</name>
    <dbReference type="NCBI Taxonomy" id="33031"/>
    <lineage>
        <taxon>Bacteria</taxon>
        <taxon>Bacillati</taxon>
        <taxon>Bacillota</taxon>
        <taxon>Tissierellia</taxon>
        <taxon>Tissierellales</taxon>
        <taxon>Peptoniphilaceae</taxon>
        <taxon>Peptoniphilus</taxon>
    </lineage>
</organism>
<dbReference type="GO" id="GO:0010043">
    <property type="term" value="P:response to zinc ion"/>
    <property type="evidence" value="ECO:0007669"/>
    <property type="project" value="TreeGrafter"/>
</dbReference>
<dbReference type="PANTHER" id="PTHR30477:SF0">
    <property type="entry name" value="METAL TRANSPORT SYSTEM MEMBRANE PROTEIN TM_0125-RELATED"/>
    <property type="match status" value="1"/>
</dbReference>
<comment type="similarity">
    <text evidence="2 6">Belongs to the ABC-3 integral membrane protein family.</text>
</comment>
<keyword evidence="3 6" id="KW-0812">Transmembrane</keyword>
<evidence type="ECO:0000256" key="7">
    <source>
        <dbReference type="SAM" id="Phobius"/>
    </source>
</evidence>
<dbReference type="PANTHER" id="PTHR30477">
    <property type="entry name" value="ABC-TRANSPORTER METAL-BINDING PROTEIN"/>
    <property type="match status" value="1"/>
</dbReference>
<evidence type="ECO:0000256" key="1">
    <source>
        <dbReference type="ARBA" id="ARBA00004141"/>
    </source>
</evidence>
<evidence type="ECO:0000313" key="8">
    <source>
        <dbReference type="EMBL" id="SUB57676.1"/>
    </source>
</evidence>
<dbReference type="RefSeq" id="WP_019035080.1">
    <property type="nucleotide sequence ID" value="NZ_CAMUOS010000006.1"/>
</dbReference>
<dbReference type="InterPro" id="IPR037294">
    <property type="entry name" value="ABC_BtuC-like"/>
</dbReference>
<evidence type="ECO:0000256" key="2">
    <source>
        <dbReference type="ARBA" id="ARBA00008034"/>
    </source>
</evidence>
<dbReference type="EMBL" id="UGSZ01000001">
    <property type="protein sequence ID" value="SUB57676.1"/>
    <property type="molecule type" value="Genomic_DNA"/>
</dbReference>
<dbReference type="OrthoDB" id="9798540at2"/>
<feature type="transmembrane region" description="Helical" evidence="7">
    <location>
        <begin position="91"/>
        <end position="111"/>
    </location>
</feature>
<comment type="subcellular location">
    <subcellularLocation>
        <location evidence="6">Cell membrane</location>
        <topology evidence="6">Multi-pass membrane protein</topology>
    </subcellularLocation>
    <subcellularLocation>
        <location evidence="1">Membrane</location>
        <topology evidence="1">Multi-pass membrane protein</topology>
    </subcellularLocation>
</comment>
<sequence>MVEMLSYEFMRRAFIVGSVLAIILPCIGFTILLKRLSMMGDTLSHASLAGVSMGLFIGINPLLGSIIICIMAGFFIELISKKLKAYEEISTVIVLASSIGLAGIFSSFNGNAASISSYLFGSIVTISNGEFYLILGVSSLVIIIYRLIYDRLYLCVFDLQSAKLMGINTKLIDFIFTILAAVAISLSAKTIGSLIVSSILVIPVITAMQLAKTYKETLILSIILSVIFVYAGLIISYIFNLKPGSVIVIIAVLALALTMLFNRN</sequence>
<name>A0A379C7R1_9FIRM</name>
<feature type="transmembrane region" description="Helical" evidence="7">
    <location>
        <begin position="245"/>
        <end position="262"/>
    </location>
</feature>
<feature type="transmembrane region" description="Helical" evidence="7">
    <location>
        <begin position="170"/>
        <end position="188"/>
    </location>
</feature>
<feature type="transmembrane region" description="Helical" evidence="7">
    <location>
        <begin position="12"/>
        <end position="33"/>
    </location>
</feature>
<dbReference type="Pfam" id="PF00950">
    <property type="entry name" value="ABC-3"/>
    <property type="match status" value="1"/>
</dbReference>
<evidence type="ECO:0000256" key="6">
    <source>
        <dbReference type="RuleBase" id="RU003943"/>
    </source>
</evidence>
<dbReference type="AlphaFoldDB" id="A0A379C7R1"/>
<dbReference type="SUPFAM" id="SSF81345">
    <property type="entry name" value="ABC transporter involved in vitamin B12 uptake, BtuC"/>
    <property type="match status" value="1"/>
</dbReference>
<feature type="transmembrane region" description="Helical" evidence="7">
    <location>
        <begin position="131"/>
        <end position="149"/>
    </location>
</feature>
<feature type="transmembrane region" description="Helical" evidence="7">
    <location>
        <begin position="194"/>
        <end position="211"/>
    </location>
</feature>
<evidence type="ECO:0000313" key="9">
    <source>
        <dbReference type="Proteomes" id="UP000255517"/>
    </source>
</evidence>
<dbReference type="Proteomes" id="UP000255517">
    <property type="component" value="Unassembled WGS sequence"/>
</dbReference>
<evidence type="ECO:0000256" key="5">
    <source>
        <dbReference type="ARBA" id="ARBA00023136"/>
    </source>
</evidence>
<keyword evidence="5 7" id="KW-0472">Membrane</keyword>
<proteinExistence type="inferred from homology"/>
<keyword evidence="6" id="KW-0813">Transport</keyword>
<reference evidence="8 9" key="1">
    <citation type="submission" date="2018-06" db="EMBL/GenBank/DDBJ databases">
        <authorList>
            <consortium name="Pathogen Informatics"/>
            <person name="Doyle S."/>
        </authorList>
    </citation>
    <scope>NUCLEOTIDE SEQUENCE [LARGE SCALE GENOMIC DNA]</scope>
    <source>
        <strain evidence="8 9">NCTC13149</strain>
    </source>
</reference>
<protein>
    <submittedName>
        <fullName evidence="8">High-affinity zinc uptake system membrane protein znuB</fullName>
    </submittedName>
</protein>
<dbReference type="Gene3D" id="1.10.3470.10">
    <property type="entry name" value="ABC transporter involved in vitamin B12 uptake, BtuC"/>
    <property type="match status" value="1"/>
</dbReference>
<keyword evidence="4 7" id="KW-1133">Transmembrane helix</keyword>
<accession>A0A379C7R1</accession>